<dbReference type="GO" id="GO:0016779">
    <property type="term" value="F:nucleotidyltransferase activity"/>
    <property type="evidence" value="ECO:0007669"/>
    <property type="project" value="UniProtKB-KW"/>
</dbReference>
<gene>
    <name evidence="7" type="ORF">PENTCL1PPCAC_2802</name>
</gene>
<comment type="similarity">
    <text evidence="5">Belongs to the ARTD/PARP family.</text>
</comment>
<proteinExistence type="inferred from homology"/>
<sequence length="529" mass="60108">MAEVADTSDIDIKEEEVKVDQSDTSTIRDDAEEIDDEESDEESNEDYNPFSDAEEEEEVKVPTENEYLTEDVRLAARKWTYLQMTMTIPSVRIEPSISGDQDMCAVVMSFNATKATAEMNDLWDLKDQNAVLLSIILERVHKWEYRTFDKLPTVLARIDYRDPSISPLGDILCNTLKPILALLYPLLENLPPAETGSLFEMLYEVLMDRLNTLNEYRRWCEAKLEEGGRRPSVCNREHCQFLNREKLKYLKENKQLCSNLVASVVTVAEGDGCRLTPIVSPPVLSLLMMTFNAAVNSERWEDILIPAPSASDLDQLAANVAKLFEDKKEWLEILILGNSGAYELYKVLGLVMPCALHILNGYKQFKEDLPSIAEFIDWLLKSNKSILHLVPPERNVGFFETKEQFLFIADDPVKRAEFDALVKKNGGKTRYMFYGSRMENWHSIIHSGFTGMSGATYQLMESLNGAGIYLSNKPTPFLSDSTSFTKNEISVNCWNKGCCVPEVKEKMALVAVVEVVDTRHTIPLKRVSW</sequence>
<dbReference type="Gene3D" id="3.90.228.10">
    <property type="match status" value="1"/>
</dbReference>
<evidence type="ECO:0000256" key="4">
    <source>
        <dbReference type="ARBA" id="ARBA00023027"/>
    </source>
</evidence>
<comment type="caution">
    <text evidence="7">The sequence shown here is derived from an EMBL/GenBank/DDBJ whole genome shotgun (WGS) entry which is preliminary data.</text>
</comment>
<dbReference type="PANTHER" id="PTHR21328">
    <property type="entry name" value="POLY ADP-RIBOSE POLYMERASE FAMILY, MEMBER PARP"/>
    <property type="match status" value="1"/>
</dbReference>
<keyword evidence="2" id="KW-0808">Transferase</keyword>
<dbReference type="SUPFAM" id="SSF56399">
    <property type="entry name" value="ADP-ribosylation"/>
    <property type="match status" value="1"/>
</dbReference>
<keyword evidence="3" id="KW-0548">Nucleotidyltransferase</keyword>
<evidence type="ECO:0000256" key="3">
    <source>
        <dbReference type="ARBA" id="ARBA00022695"/>
    </source>
</evidence>
<evidence type="ECO:0000256" key="5">
    <source>
        <dbReference type="ARBA" id="ARBA00024347"/>
    </source>
</evidence>
<feature type="compositionally biased region" description="Basic and acidic residues" evidence="6">
    <location>
        <begin position="15"/>
        <end position="29"/>
    </location>
</feature>
<accession>A0AAV5SDL9</accession>
<feature type="compositionally biased region" description="Acidic residues" evidence="6">
    <location>
        <begin position="1"/>
        <end position="14"/>
    </location>
</feature>
<feature type="region of interest" description="Disordered" evidence="6">
    <location>
        <begin position="1"/>
        <end position="65"/>
    </location>
</feature>
<evidence type="ECO:0000256" key="2">
    <source>
        <dbReference type="ARBA" id="ARBA00022679"/>
    </source>
</evidence>
<evidence type="ECO:0008006" key="9">
    <source>
        <dbReference type="Google" id="ProtNLM"/>
    </source>
</evidence>
<dbReference type="AlphaFoldDB" id="A0AAV5SDL9"/>
<keyword evidence="1" id="KW-0328">Glycosyltransferase</keyword>
<evidence type="ECO:0000256" key="1">
    <source>
        <dbReference type="ARBA" id="ARBA00022676"/>
    </source>
</evidence>
<dbReference type="EMBL" id="BTSX01000001">
    <property type="protein sequence ID" value="GMS80627.1"/>
    <property type="molecule type" value="Genomic_DNA"/>
</dbReference>
<name>A0AAV5SDL9_9BILA</name>
<evidence type="ECO:0000313" key="8">
    <source>
        <dbReference type="Proteomes" id="UP001432027"/>
    </source>
</evidence>
<organism evidence="7 8">
    <name type="scientific">Pristionchus entomophagus</name>
    <dbReference type="NCBI Taxonomy" id="358040"/>
    <lineage>
        <taxon>Eukaryota</taxon>
        <taxon>Metazoa</taxon>
        <taxon>Ecdysozoa</taxon>
        <taxon>Nematoda</taxon>
        <taxon>Chromadorea</taxon>
        <taxon>Rhabditida</taxon>
        <taxon>Rhabditina</taxon>
        <taxon>Diplogasteromorpha</taxon>
        <taxon>Diplogasteroidea</taxon>
        <taxon>Neodiplogasteridae</taxon>
        <taxon>Pristionchus</taxon>
    </lineage>
</organism>
<dbReference type="InterPro" id="IPR051838">
    <property type="entry name" value="ARTD_PARP"/>
</dbReference>
<evidence type="ECO:0000313" key="7">
    <source>
        <dbReference type="EMBL" id="GMS80627.1"/>
    </source>
</evidence>
<reference evidence="7" key="1">
    <citation type="submission" date="2023-10" db="EMBL/GenBank/DDBJ databases">
        <title>Genome assembly of Pristionchus species.</title>
        <authorList>
            <person name="Yoshida K."/>
            <person name="Sommer R.J."/>
        </authorList>
    </citation>
    <scope>NUCLEOTIDE SEQUENCE</scope>
    <source>
        <strain evidence="7">RS0144</strain>
    </source>
</reference>
<dbReference type="GO" id="GO:0016757">
    <property type="term" value="F:glycosyltransferase activity"/>
    <property type="evidence" value="ECO:0007669"/>
    <property type="project" value="UniProtKB-KW"/>
</dbReference>
<keyword evidence="8" id="KW-1185">Reference proteome</keyword>
<feature type="compositionally biased region" description="Acidic residues" evidence="6">
    <location>
        <begin position="30"/>
        <end position="45"/>
    </location>
</feature>
<dbReference type="Proteomes" id="UP001432027">
    <property type="component" value="Unassembled WGS sequence"/>
</dbReference>
<protein>
    <recommendedName>
        <fullName evidence="9">TLDc domain-containing protein</fullName>
    </recommendedName>
</protein>
<evidence type="ECO:0000256" key="6">
    <source>
        <dbReference type="SAM" id="MobiDB-lite"/>
    </source>
</evidence>
<keyword evidence="4" id="KW-0520">NAD</keyword>